<feature type="region of interest" description="Disordered" evidence="1">
    <location>
        <begin position="1"/>
        <end position="22"/>
    </location>
</feature>
<organism evidence="2 3">
    <name type="scientific">Alitiscatomonas aceti</name>
    <dbReference type="NCBI Taxonomy" id="2981724"/>
    <lineage>
        <taxon>Bacteria</taxon>
        <taxon>Bacillati</taxon>
        <taxon>Bacillota</taxon>
        <taxon>Clostridia</taxon>
        <taxon>Lachnospirales</taxon>
        <taxon>Lachnospiraceae</taxon>
        <taxon>Alitiscatomonas</taxon>
    </lineage>
</organism>
<sequence length="97" mass="11375">MNHRNHDTSPGHNGPVKPAARRDYKDSVFRMLFRDRTNLLSLYNAVNQTSYTDPEELAVITLENAVYMNMKNDVAFLMDFRLNLYEHQSTWNPNMPL</sequence>
<protein>
    <submittedName>
        <fullName evidence="2">Uncharacterized protein</fullName>
    </submittedName>
</protein>
<dbReference type="Proteomes" id="UP001652395">
    <property type="component" value="Unassembled WGS sequence"/>
</dbReference>
<evidence type="ECO:0000256" key="1">
    <source>
        <dbReference type="SAM" id="MobiDB-lite"/>
    </source>
</evidence>
<comment type="caution">
    <text evidence="2">The sequence shown here is derived from an EMBL/GenBank/DDBJ whole genome shotgun (WGS) entry which is preliminary data.</text>
</comment>
<evidence type="ECO:0000313" key="3">
    <source>
        <dbReference type="Proteomes" id="UP001652395"/>
    </source>
</evidence>
<gene>
    <name evidence="2" type="ORF">OCV69_03250</name>
</gene>
<proteinExistence type="predicted"/>
<name>A0ABT2UWD7_9FIRM</name>
<keyword evidence="3" id="KW-1185">Reference proteome</keyword>
<dbReference type="RefSeq" id="WP_262562971.1">
    <property type="nucleotide sequence ID" value="NZ_JAOQJF010000004.1"/>
</dbReference>
<evidence type="ECO:0000313" key="2">
    <source>
        <dbReference type="EMBL" id="MCU6798959.1"/>
    </source>
</evidence>
<reference evidence="2 3" key="1">
    <citation type="journal article" date="2021" name="ISME Commun">
        <title>Automated analysis of genomic sequences facilitates high-throughput and comprehensive description of bacteria.</title>
        <authorList>
            <person name="Hitch T.C.A."/>
        </authorList>
    </citation>
    <scope>NUCLEOTIDE SEQUENCE [LARGE SCALE GENOMIC DNA]</scope>
    <source>
        <strain evidence="3">f_CCE</strain>
    </source>
</reference>
<dbReference type="EMBL" id="JAOQJF010000004">
    <property type="protein sequence ID" value="MCU6798959.1"/>
    <property type="molecule type" value="Genomic_DNA"/>
</dbReference>
<accession>A0ABT2UWD7</accession>